<evidence type="ECO:0000313" key="2">
    <source>
        <dbReference type="Proteomes" id="UP000662783"/>
    </source>
</evidence>
<gene>
    <name evidence="1" type="ORF">JR347_10455</name>
</gene>
<dbReference type="KEGG" id="fuv:JR347_10455"/>
<evidence type="ECO:0008006" key="3">
    <source>
        <dbReference type="Google" id="ProtNLM"/>
    </source>
</evidence>
<sequence>MGSTIYDYAIIGAGAAGFQLALSLSKDAYFKDHKILVIEKEDHRTNDKTWCFWEKGEGKWQDIITKSWNNCQVIASDQKTEVSLGEYSYKMIEAINFYNFAKKELEGVSNIAFVNASVERISCHDTVEIITDDQTFLAKHIFDSRINDAFFNENDGSIRILQHFRGWLIKTENEVFNDHAFTMMDFSVRWPETTSFMYVLPISKNEALIEYTFFSSTLANDEDYDKMIRHYIEDILGVGNYDVRNIETGVIPMSNYPFHKHNTEQITKIGTAGGWVRPSSGYSFKNAEKACQLILENIKNNKLPSQGIFKKRFAFYDSIFLKVLEDHNYLGEKIFHDMYFKNDIEKILKFLDQDSTLLEELKIISSFEKGPFSKAMIQILLSR</sequence>
<dbReference type="InterPro" id="IPR036188">
    <property type="entry name" value="FAD/NAD-bd_sf"/>
</dbReference>
<dbReference type="EMBL" id="CP070608">
    <property type="protein sequence ID" value="QSE96037.1"/>
    <property type="molecule type" value="Genomic_DNA"/>
</dbReference>
<accession>A0A974WFB2</accession>
<dbReference type="RefSeq" id="WP_205720550.1">
    <property type="nucleotide sequence ID" value="NZ_CP070608.1"/>
</dbReference>
<evidence type="ECO:0000313" key="1">
    <source>
        <dbReference type="EMBL" id="QSE96037.1"/>
    </source>
</evidence>
<dbReference type="Pfam" id="PF05834">
    <property type="entry name" value="Lycopene_cycl"/>
    <property type="match status" value="1"/>
</dbReference>
<organism evidence="1 2">
    <name type="scientific">Fulvivirga lutea</name>
    <dbReference type="NCBI Taxonomy" id="2810512"/>
    <lineage>
        <taxon>Bacteria</taxon>
        <taxon>Pseudomonadati</taxon>
        <taxon>Bacteroidota</taxon>
        <taxon>Cytophagia</taxon>
        <taxon>Cytophagales</taxon>
        <taxon>Fulvivirgaceae</taxon>
        <taxon>Fulvivirga</taxon>
    </lineage>
</organism>
<reference evidence="1" key="1">
    <citation type="submission" date="2021-02" db="EMBL/GenBank/DDBJ databases">
        <title>Fulvivirga sp. S481 isolated from sea water.</title>
        <authorList>
            <person name="Bae S.S."/>
            <person name="Baek K."/>
        </authorList>
    </citation>
    <scope>NUCLEOTIDE SEQUENCE</scope>
    <source>
        <strain evidence="1">S481</strain>
    </source>
</reference>
<dbReference type="SUPFAM" id="SSF51905">
    <property type="entry name" value="FAD/NAD(P)-binding domain"/>
    <property type="match status" value="1"/>
</dbReference>
<keyword evidence="2" id="KW-1185">Reference proteome</keyword>
<dbReference type="Gene3D" id="3.50.50.60">
    <property type="entry name" value="FAD/NAD(P)-binding domain"/>
    <property type="match status" value="1"/>
</dbReference>
<dbReference type="AlphaFoldDB" id="A0A974WFB2"/>
<protein>
    <recommendedName>
        <fullName evidence="3">Lycopene cyclase</fullName>
    </recommendedName>
</protein>
<proteinExistence type="predicted"/>
<dbReference type="Proteomes" id="UP000662783">
    <property type="component" value="Chromosome"/>
</dbReference>
<name>A0A974WFB2_9BACT</name>